<name>A0A3E0HBN2_9PSEU</name>
<proteinExistence type="predicted"/>
<keyword evidence="2" id="KW-1185">Reference proteome</keyword>
<reference evidence="1 2" key="1">
    <citation type="submission" date="2018-08" db="EMBL/GenBank/DDBJ databases">
        <title>Genomic Encyclopedia of Archaeal and Bacterial Type Strains, Phase II (KMG-II): from individual species to whole genera.</title>
        <authorList>
            <person name="Goeker M."/>
        </authorList>
    </citation>
    <scope>NUCLEOTIDE SEQUENCE [LARGE SCALE GENOMIC DNA]</scope>
    <source>
        <strain evidence="1 2">DSM 45791</strain>
    </source>
</reference>
<accession>A0A3E0HBN2</accession>
<dbReference type="RefSeq" id="WP_281283156.1">
    <property type="nucleotide sequence ID" value="NZ_CP144375.1"/>
</dbReference>
<dbReference type="AlphaFoldDB" id="A0A3E0HBN2"/>
<comment type="caution">
    <text evidence="1">The sequence shown here is derived from an EMBL/GenBank/DDBJ whole genome shotgun (WGS) entry which is preliminary data.</text>
</comment>
<gene>
    <name evidence="1" type="ORF">BCF44_111148</name>
</gene>
<evidence type="ECO:0000313" key="2">
    <source>
        <dbReference type="Proteomes" id="UP000256269"/>
    </source>
</evidence>
<dbReference type="Proteomes" id="UP000256269">
    <property type="component" value="Unassembled WGS sequence"/>
</dbReference>
<organism evidence="1 2">
    <name type="scientific">Kutzneria buriramensis</name>
    <dbReference type="NCBI Taxonomy" id="1045776"/>
    <lineage>
        <taxon>Bacteria</taxon>
        <taxon>Bacillati</taxon>
        <taxon>Actinomycetota</taxon>
        <taxon>Actinomycetes</taxon>
        <taxon>Pseudonocardiales</taxon>
        <taxon>Pseudonocardiaceae</taxon>
        <taxon>Kutzneria</taxon>
    </lineage>
</organism>
<evidence type="ECO:0000313" key="1">
    <source>
        <dbReference type="EMBL" id="REH41845.1"/>
    </source>
</evidence>
<sequence>MSMEDLAAQLRNGEIEDQALAEFAAEYARAERISRSKKDD</sequence>
<protein>
    <submittedName>
        <fullName evidence="1">Uncharacterized protein</fullName>
    </submittedName>
</protein>
<dbReference type="EMBL" id="QUNO01000011">
    <property type="protein sequence ID" value="REH41845.1"/>
    <property type="molecule type" value="Genomic_DNA"/>
</dbReference>